<keyword evidence="4" id="KW-0732">Signal</keyword>
<feature type="repeat" description="TPR" evidence="3">
    <location>
        <begin position="295"/>
        <end position="328"/>
    </location>
</feature>
<keyword evidence="6" id="KW-1185">Reference proteome</keyword>
<evidence type="ECO:0000256" key="4">
    <source>
        <dbReference type="SAM" id="SignalP"/>
    </source>
</evidence>
<dbReference type="EMBL" id="FNMY01000004">
    <property type="protein sequence ID" value="SDW96226.1"/>
    <property type="molecule type" value="Genomic_DNA"/>
</dbReference>
<reference evidence="6" key="1">
    <citation type="submission" date="2016-10" db="EMBL/GenBank/DDBJ databases">
        <authorList>
            <person name="Varghese N."/>
            <person name="Submissions S."/>
        </authorList>
    </citation>
    <scope>NUCLEOTIDE SEQUENCE [LARGE SCALE GENOMIC DNA]</scope>
    <source>
        <strain evidence="6">DSM 25030</strain>
    </source>
</reference>
<evidence type="ECO:0000313" key="6">
    <source>
        <dbReference type="Proteomes" id="UP000199592"/>
    </source>
</evidence>
<keyword evidence="1" id="KW-0677">Repeat</keyword>
<dbReference type="SMART" id="SM00028">
    <property type="entry name" value="TPR"/>
    <property type="match status" value="4"/>
</dbReference>
<feature type="chain" id="PRO_5011719412" evidence="4">
    <location>
        <begin position="22"/>
        <end position="420"/>
    </location>
</feature>
<proteinExistence type="predicted"/>
<dbReference type="Pfam" id="PF13181">
    <property type="entry name" value="TPR_8"/>
    <property type="match status" value="1"/>
</dbReference>
<dbReference type="Pfam" id="PF13432">
    <property type="entry name" value="TPR_16"/>
    <property type="match status" value="1"/>
</dbReference>
<evidence type="ECO:0000256" key="3">
    <source>
        <dbReference type="PROSITE-ProRule" id="PRU00339"/>
    </source>
</evidence>
<name>A0A1H2XTP9_9FLAO</name>
<dbReference type="AlphaFoldDB" id="A0A1H2XTP9"/>
<accession>A0A1H2XTP9</accession>
<evidence type="ECO:0000313" key="5">
    <source>
        <dbReference type="EMBL" id="SDW96226.1"/>
    </source>
</evidence>
<dbReference type="InterPro" id="IPR011990">
    <property type="entry name" value="TPR-like_helical_dom_sf"/>
</dbReference>
<dbReference type="OrthoDB" id="1149028at2"/>
<protein>
    <submittedName>
        <fullName evidence="5">Tetratricopeptide repeat-containing protein</fullName>
    </submittedName>
</protein>
<dbReference type="RefSeq" id="WP_090297885.1">
    <property type="nucleotide sequence ID" value="NZ_FNKI01000003.1"/>
</dbReference>
<gene>
    <name evidence="5" type="ORF">SAMN04487892_2820</name>
</gene>
<dbReference type="SUPFAM" id="SSF48452">
    <property type="entry name" value="TPR-like"/>
    <property type="match status" value="1"/>
</dbReference>
<sequence>MKTKVLLVLALGVSVMGFAQKDEIKEAEKALKKGDAAAAKASLESASSTIGSADERMQAQYYAVLGNANYDLAKKGDASAFEPAVEAFQKVVSIEEASGKEKYTGVAKEQMSAMTADLVNSAVEDNNNKKFMEAAEKLYMSYKLSPMDTIYLYYAASSAVNAQEYEPALKYYNELKDIKYDGSSVSYTAVDVATGETVTMDKATRDLYVKAGTHKDPKEEVSPSKRPEIVKNIAMIYQQMGDNEKALAAYSDARAVDPNDVNLVLGEANLYYAMGDKDKFVELMGQASEMAPDNPDLLYNIGVINMEQGNLEAARDAYKKALAVDPGYINALLNLSTTYVNEGNGLIDEMNSLGTSKADIAKYDELKNKKDDLFREGATVLEDALKSNPDNEGVLTQLKNIYGALGDTENFMRIKKLLGE</sequence>
<dbReference type="PROSITE" id="PS50005">
    <property type="entry name" value="TPR"/>
    <property type="match status" value="2"/>
</dbReference>
<dbReference type="Proteomes" id="UP000199592">
    <property type="component" value="Unassembled WGS sequence"/>
</dbReference>
<dbReference type="STRING" id="1073328.SAMN05216294_2828"/>
<dbReference type="InterPro" id="IPR051012">
    <property type="entry name" value="CellSynth/LPSAsmb/PSIAsmb"/>
</dbReference>
<evidence type="ECO:0000256" key="1">
    <source>
        <dbReference type="ARBA" id="ARBA00022737"/>
    </source>
</evidence>
<keyword evidence="2 3" id="KW-0802">TPR repeat</keyword>
<evidence type="ECO:0000256" key="2">
    <source>
        <dbReference type="ARBA" id="ARBA00022803"/>
    </source>
</evidence>
<dbReference type="PROSITE" id="PS50293">
    <property type="entry name" value="TPR_REGION"/>
    <property type="match status" value="1"/>
</dbReference>
<dbReference type="PANTHER" id="PTHR45586:SF1">
    <property type="entry name" value="LIPOPOLYSACCHARIDE ASSEMBLY PROTEIN B"/>
    <property type="match status" value="1"/>
</dbReference>
<feature type="repeat" description="TPR" evidence="3">
    <location>
        <begin position="227"/>
        <end position="260"/>
    </location>
</feature>
<feature type="signal peptide" evidence="4">
    <location>
        <begin position="1"/>
        <end position="21"/>
    </location>
</feature>
<organism evidence="5 6">
    <name type="scientific">Flagellimonas zhangzhouensis</name>
    <dbReference type="NCBI Taxonomy" id="1073328"/>
    <lineage>
        <taxon>Bacteria</taxon>
        <taxon>Pseudomonadati</taxon>
        <taxon>Bacteroidota</taxon>
        <taxon>Flavobacteriia</taxon>
        <taxon>Flavobacteriales</taxon>
        <taxon>Flavobacteriaceae</taxon>
        <taxon>Flagellimonas</taxon>
    </lineage>
</organism>
<dbReference type="PANTHER" id="PTHR45586">
    <property type="entry name" value="TPR REPEAT-CONTAINING PROTEIN PA4667"/>
    <property type="match status" value="1"/>
</dbReference>
<dbReference type="InterPro" id="IPR019734">
    <property type="entry name" value="TPR_rpt"/>
</dbReference>
<dbReference type="Gene3D" id="1.25.40.10">
    <property type="entry name" value="Tetratricopeptide repeat domain"/>
    <property type="match status" value="2"/>
</dbReference>